<gene>
    <name evidence="1" type="ORF">L1049_001020</name>
</gene>
<proteinExistence type="predicted"/>
<accession>A0AAP0R579</accession>
<keyword evidence="2" id="KW-1185">Reference proteome</keyword>
<evidence type="ECO:0000313" key="2">
    <source>
        <dbReference type="Proteomes" id="UP001415857"/>
    </source>
</evidence>
<evidence type="ECO:0000313" key="1">
    <source>
        <dbReference type="EMBL" id="KAK9269250.1"/>
    </source>
</evidence>
<protein>
    <submittedName>
        <fullName evidence="1">Uncharacterized protein</fullName>
    </submittedName>
</protein>
<dbReference type="SUPFAM" id="SSF101148">
    <property type="entry name" value="Plant invertase/pectin methylesterase inhibitor"/>
    <property type="match status" value="1"/>
</dbReference>
<dbReference type="Gene3D" id="1.20.140.40">
    <property type="entry name" value="Invertase/pectin methylesterase inhibitor family protein"/>
    <property type="match status" value="1"/>
</dbReference>
<dbReference type="InterPro" id="IPR035513">
    <property type="entry name" value="Invertase/methylesterase_inhib"/>
</dbReference>
<sequence>MDNKTRAMLDYCSQIYLQDTEALNACLGLLDCKDYPELTFGLFDVRMASISCEETFVGPPIKRQSPLTAQNKLLSLLPITALDIVDLFQSNHGKV</sequence>
<dbReference type="Proteomes" id="UP001415857">
    <property type="component" value="Unassembled WGS sequence"/>
</dbReference>
<dbReference type="EMBL" id="JBBPBK010000015">
    <property type="protein sequence ID" value="KAK9269250.1"/>
    <property type="molecule type" value="Genomic_DNA"/>
</dbReference>
<name>A0AAP0R579_LIQFO</name>
<dbReference type="AlphaFoldDB" id="A0AAP0R579"/>
<comment type="caution">
    <text evidence="1">The sequence shown here is derived from an EMBL/GenBank/DDBJ whole genome shotgun (WGS) entry which is preliminary data.</text>
</comment>
<organism evidence="1 2">
    <name type="scientific">Liquidambar formosana</name>
    <name type="common">Formosan gum</name>
    <dbReference type="NCBI Taxonomy" id="63359"/>
    <lineage>
        <taxon>Eukaryota</taxon>
        <taxon>Viridiplantae</taxon>
        <taxon>Streptophyta</taxon>
        <taxon>Embryophyta</taxon>
        <taxon>Tracheophyta</taxon>
        <taxon>Spermatophyta</taxon>
        <taxon>Magnoliopsida</taxon>
        <taxon>eudicotyledons</taxon>
        <taxon>Gunneridae</taxon>
        <taxon>Pentapetalae</taxon>
        <taxon>Saxifragales</taxon>
        <taxon>Altingiaceae</taxon>
        <taxon>Liquidambar</taxon>
    </lineage>
</organism>
<reference evidence="1 2" key="1">
    <citation type="journal article" date="2024" name="Plant J.">
        <title>Genome sequences and population genomics reveal climatic adaptation and genomic divergence between two closely related sweetgum species.</title>
        <authorList>
            <person name="Xu W.Q."/>
            <person name="Ren C.Q."/>
            <person name="Zhang X.Y."/>
            <person name="Comes H.P."/>
            <person name="Liu X.H."/>
            <person name="Li Y.G."/>
            <person name="Kettle C.J."/>
            <person name="Jalonen R."/>
            <person name="Gaisberger H."/>
            <person name="Ma Y.Z."/>
            <person name="Qiu Y.X."/>
        </authorList>
    </citation>
    <scope>NUCLEOTIDE SEQUENCE [LARGE SCALE GENOMIC DNA]</scope>
    <source>
        <strain evidence="1">Hangzhou</strain>
    </source>
</reference>